<evidence type="ECO:0000313" key="3">
    <source>
        <dbReference type="EMBL" id="MDQ0547386.1"/>
    </source>
</evidence>
<dbReference type="PROSITE" id="PS51352">
    <property type="entry name" value="THIOREDOXIN_2"/>
    <property type="match status" value="1"/>
</dbReference>
<name>A0AAJ1TYP0_9HYPH</name>
<dbReference type="SUPFAM" id="SSF52833">
    <property type="entry name" value="Thioredoxin-like"/>
    <property type="match status" value="1"/>
</dbReference>
<evidence type="ECO:0000256" key="1">
    <source>
        <dbReference type="ARBA" id="ARBA00003565"/>
    </source>
</evidence>
<comment type="function">
    <text evidence="1">May be required for disulfide bond formation in some proteins.</text>
</comment>
<dbReference type="GO" id="GO:0016853">
    <property type="term" value="F:isomerase activity"/>
    <property type="evidence" value="ECO:0007669"/>
    <property type="project" value="UniProtKB-KW"/>
</dbReference>
<proteinExistence type="predicted"/>
<protein>
    <submittedName>
        <fullName evidence="3">Protein-disulfide isomerase</fullName>
    </submittedName>
</protein>
<dbReference type="EMBL" id="JAUSWL010000025">
    <property type="protein sequence ID" value="MDQ0547386.1"/>
    <property type="molecule type" value="Genomic_DNA"/>
</dbReference>
<dbReference type="Pfam" id="PF13462">
    <property type="entry name" value="Thioredoxin_4"/>
    <property type="match status" value="1"/>
</dbReference>
<dbReference type="Gene3D" id="3.40.30.10">
    <property type="entry name" value="Glutaredoxin"/>
    <property type="match status" value="1"/>
</dbReference>
<gene>
    <name evidence="3" type="ORF">QO001_006345</name>
</gene>
<organism evidence="3 4">
    <name type="scientific">Methylobacterium brachiatum</name>
    <dbReference type="NCBI Taxonomy" id="269660"/>
    <lineage>
        <taxon>Bacteria</taxon>
        <taxon>Pseudomonadati</taxon>
        <taxon>Pseudomonadota</taxon>
        <taxon>Alphaproteobacteria</taxon>
        <taxon>Hyphomicrobiales</taxon>
        <taxon>Methylobacteriaceae</taxon>
        <taxon>Methylobacterium</taxon>
    </lineage>
</organism>
<sequence length="246" mass="27428">MTADSAIKICDNNHRYSRKMIMMKIFGDSMMMSRRDAMRIGGFALSATVTLPQLAGLAQAATPSIPLADLMRPGPLNDLWLGPETAKCTIIEYASLTCSHCAQFHTETWPKLKEEYVDKGLVRFTLRDFPLDPLATAGSMLARADNGVRYYPVSNLLFEHQRDWAFVDKPLDALQVMMRQAGFSQAKFEATLKDQSLYEAINTAKDRAYKTFKVDSTPFFFINGAPLPGALSFADLEKIIKPIIGS</sequence>
<keyword evidence="3" id="KW-0413">Isomerase</keyword>
<evidence type="ECO:0000259" key="2">
    <source>
        <dbReference type="PROSITE" id="PS51352"/>
    </source>
</evidence>
<accession>A0AAJ1TYP0</accession>
<evidence type="ECO:0000313" key="4">
    <source>
        <dbReference type="Proteomes" id="UP001223420"/>
    </source>
</evidence>
<dbReference type="InterPro" id="IPR013766">
    <property type="entry name" value="Thioredoxin_domain"/>
</dbReference>
<feature type="domain" description="Thioredoxin" evidence="2">
    <location>
        <begin position="56"/>
        <end position="245"/>
    </location>
</feature>
<dbReference type="InterPro" id="IPR012336">
    <property type="entry name" value="Thioredoxin-like_fold"/>
</dbReference>
<comment type="caution">
    <text evidence="3">The sequence shown here is derived from an EMBL/GenBank/DDBJ whole genome shotgun (WGS) entry which is preliminary data.</text>
</comment>
<dbReference type="InterPro" id="IPR036249">
    <property type="entry name" value="Thioredoxin-like_sf"/>
</dbReference>
<reference evidence="3" key="1">
    <citation type="submission" date="2023-07" db="EMBL/GenBank/DDBJ databases">
        <title>Genomic Encyclopedia of Type Strains, Phase IV (KMG-IV): sequencing the most valuable type-strain genomes for metagenomic binning, comparative biology and taxonomic classification.</title>
        <authorList>
            <person name="Goeker M."/>
        </authorList>
    </citation>
    <scope>NUCLEOTIDE SEQUENCE</scope>
    <source>
        <strain evidence="3">DSM 19569</strain>
    </source>
</reference>
<dbReference type="Proteomes" id="UP001223420">
    <property type="component" value="Unassembled WGS sequence"/>
</dbReference>
<dbReference type="AlphaFoldDB" id="A0AAJ1TYP0"/>